<feature type="region of interest" description="Disordered" evidence="1">
    <location>
        <begin position="1"/>
        <end position="27"/>
    </location>
</feature>
<accession>A0AAD7M5U2</accession>
<feature type="compositionally biased region" description="Polar residues" evidence="1">
    <location>
        <begin position="172"/>
        <end position="182"/>
    </location>
</feature>
<feature type="region of interest" description="Disordered" evidence="1">
    <location>
        <begin position="172"/>
        <end position="193"/>
    </location>
</feature>
<reference evidence="2" key="1">
    <citation type="journal article" date="2023" name="Science">
        <title>Elucidation of the pathway for biosynthesis of saponin adjuvants from the soapbark tree.</title>
        <authorList>
            <person name="Reed J."/>
            <person name="Orme A."/>
            <person name="El-Demerdash A."/>
            <person name="Owen C."/>
            <person name="Martin L.B.B."/>
            <person name="Misra R.C."/>
            <person name="Kikuchi S."/>
            <person name="Rejzek M."/>
            <person name="Martin A.C."/>
            <person name="Harkess A."/>
            <person name="Leebens-Mack J."/>
            <person name="Louveau T."/>
            <person name="Stephenson M.J."/>
            <person name="Osbourn A."/>
        </authorList>
    </citation>
    <scope>NUCLEOTIDE SEQUENCE</scope>
    <source>
        <strain evidence="2">S10</strain>
    </source>
</reference>
<evidence type="ECO:0000313" key="3">
    <source>
        <dbReference type="Proteomes" id="UP001163823"/>
    </source>
</evidence>
<evidence type="ECO:0000256" key="1">
    <source>
        <dbReference type="SAM" id="MobiDB-lite"/>
    </source>
</evidence>
<name>A0AAD7M5U2_QUISA</name>
<dbReference type="AlphaFoldDB" id="A0AAD7M5U2"/>
<organism evidence="2 3">
    <name type="scientific">Quillaja saponaria</name>
    <name type="common">Soap bark tree</name>
    <dbReference type="NCBI Taxonomy" id="32244"/>
    <lineage>
        <taxon>Eukaryota</taxon>
        <taxon>Viridiplantae</taxon>
        <taxon>Streptophyta</taxon>
        <taxon>Embryophyta</taxon>
        <taxon>Tracheophyta</taxon>
        <taxon>Spermatophyta</taxon>
        <taxon>Magnoliopsida</taxon>
        <taxon>eudicotyledons</taxon>
        <taxon>Gunneridae</taxon>
        <taxon>Pentapetalae</taxon>
        <taxon>rosids</taxon>
        <taxon>fabids</taxon>
        <taxon>Fabales</taxon>
        <taxon>Quillajaceae</taxon>
        <taxon>Quillaja</taxon>
    </lineage>
</organism>
<evidence type="ECO:0000313" key="2">
    <source>
        <dbReference type="EMBL" id="KAJ7970535.1"/>
    </source>
</evidence>
<feature type="compositionally biased region" description="Basic and acidic residues" evidence="1">
    <location>
        <begin position="184"/>
        <end position="193"/>
    </location>
</feature>
<dbReference type="EMBL" id="JARAOO010000004">
    <property type="protein sequence ID" value="KAJ7970535.1"/>
    <property type="molecule type" value="Genomic_DNA"/>
</dbReference>
<feature type="compositionally biased region" description="Basic and acidic residues" evidence="1">
    <location>
        <begin position="1"/>
        <end position="24"/>
    </location>
</feature>
<keyword evidence="3" id="KW-1185">Reference proteome</keyword>
<proteinExistence type="predicted"/>
<feature type="region of interest" description="Disordered" evidence="1">
    <location>
        <begin position="50"/>
        <end position="80"/>
    </location>
</feature>
<comment type="caution">
    <text evidence="2">The sequence shown here is derived from an EMBL/GenBank/DDBJ whole genome shotgun (WGS) entry which is preliminary data.</text>
</comment>
<dbReference type="KEGG" id="qsa:O6P43_008708"/>
<protein>
    <submittedName>
        <fullName evidence="2">Transcriptional activator DEMETER</fullName>
    </submittedName>
</protein>
<gene>
    <name evidence="2" type="ORF">O6P43_008708</name>
</gene>
<feature type="compositionally biased region" description="Polar residues" evidence="1">
    <location>
        <begin position="68"/>
        <end position="80"/>
    </location>
</feature>
<dbReference type="Proteomes" id="UP001163823">
    <property type="component" value="Chromosome 4"/>
</dbReference>
<sequence length="193" mass="21270">MQQHIHAEGRSSKRDHNHTIENRHVTATNPLDSSLLCQEIFKANGSHTNGFSETCKKRKTDNGPYANSYRQSSGQTIDQDSSPLFRIQGTSDVNPNALTLQLNNLSCYFESIPGPEKQSIEEGKYTSDQSASSGHVNLLKQEIPEELGSHAERLGKTNGFTDMSSFASLTANDIPTMRSTKGSYFKEETGTPT</sequence>